<dbReference type="Gene3D" id="2.10.60.10">
    <property type="entry name" value="CD59"/>
    <property type="match status" value="1"/>
</dbReference>
<dbReference type="SUPFAM" id="SSF57302">
    <property type="entry name" value="Snake toxin-like"/>
    <property type="match status" value="1"/>
</dbReference>
<keyword evidence="3" id="KW-1185">Reference proteome</keyword>
<protein>
    <recommendedName>
        <fullName evidence="4">MAC-inhibitory protein</fullName>
    </recommendedName>
</protein>
<proteinExistence type="predicted"/>
<name>A0AAD7W7X1_9TELE</name>
<evidence type="ECO:0000256" key="1">
    <source>
        <dbReference type="SAM" id="SignalP"/>
    </source>
</evidence>
<accession>A0AAD7W7X1</accession>
<reference evidence="2" key="1">
    <citation type="journal article" date="2023" name="Science">
        <title>Genome structures resolve the early diversification of teleost fishes.</title>
        <authorList>
            <person name="Parey E."/>
            <person name="Louis A."/>
            <person name="Montfort J."/>
            <person name="Bouchez O."/>
            <person name="Roques C."/>
            <person name="Iampietro C."/>
            <person name="Lluch J."/>
            <person name="Castinel A."/>
            <person name="Donnadieu C."/>
            <person name="Desvignes T."/>
            <person name="Floi Bucao C."/>
            <person name="Jouanno E."/>
            <person name="Wen M."/>
            <person name="Mejri S."/>
            <person name="Dirks R."/>
            <person name="Jansen H."/>
            <person name="Henkel C."/>
            <person name="Chen W.J."/>
            <person name="Zahm M."/>
            <person name="Cabau C."/>
            <person name="Klopp C."/>
            <person name="Thompson A.W."/>
            <person name="Robinson-Rechavi M."/>
            <person name="Braasch I."/>
            <person name="Lecointre G."/>
            <person name="Bobe J."/>
            <person name="Postlethwait J.H."/>
            <person name="Berthelot C."/>
            <person name="Roest Crollius H."/>
            <person name="Guiguen Y."/>
        </authorList>
    </citation>
    <scope>NUCLEOTIDE SEQUENCE</scope>
    <source>
        <strain evidence="2">NC1722</strain>
    </source>
</reference>
<dbReference type="AlphaFoldDB" id="A0AAD7W7X1"/>
<dbReference type="EMBL" id="JAINUG010000234">
    <property type="protein sequence ID" value="KAJ8386129.1"/>
    <property type="molecule type" value="Genomic_DNA"/>
</dbReference>
<feature type="chain" id="PRO_5042129135" description="MAC-inhibitory protein" evidence="1">
    <location>
        <begin position="21"/>
        <end position="92"/>
    </location>
</feature>
<evidence type="ECO:0008006" key="4">
    <source>
        <dbReference type="Google" id="ProtNLM"/>
    </source>
</evidence>
<dbReference type="Proteomes" id="UP001221898">
    <property type="component" value="Unassembled WGS sequence"/>
</dbReference>
<dbReference type="CDD" id="cd23611">
    <property type="entry name" value="TFP_LU_ECD_THFP5"/>
    <property type="match status" value="1"/>
</dbReference>
<keyword evidence="1" id="KW-0732">Signal</keyword>
<organism evidence="2 3">
    <name type="scientific">Aldrovandia affinis</name>
    <dbReference type="NCBI Taxonomy" id="143900"/>
    <lineage>
        <taxon>Eukaryota</taxon>
        <taxon>Metazoa</taxon>
        <taxon>Chordata</taxon>
        <taxon>Craniata</taxon>
        <taxon>Vertebrata</taxon>
        <taxon>Euteleostomi</taxon>
        <taxon>Actinopterygii</taxon>
        <taxon>Neopterygii</taxon>
        <taxon>Teleostei</taxon>
        <taxon>Notacanthiformes</taxon>
        <taxon>Halosauridae</taxon>
        <taxon>Aldrovandia</taxon>
    </lineage>
</organism>
<evidence type="ECO:0000313" key="3">
    <source>
        <dbReference type="Proteomes" id="UP001221898"/>
    </source>
</evidence>
<comment type="caution">
    <text evidence="2">The sequence shown here is derived from an EMBL/GenBank/DDBJ whole genome shotgun (WGS) entry which is preliminary data.</text>
</comment>
<feature type="signal peptide" evidence="1">
    <location>
        <begin position="1"/>
        <end position="20"/>
    </location>
</feature>
<evidence type="ECO:0000313" key="2">
    <source>
        <dbReference type="EMBL" id="KAJ8386129.1"/>
    </source>
</evidence>
<sequence>MMKVLVFSFVFLLVVTCGEALVCSHCVPTRPGGTCNTTEEKCAFNNDACARAEFLISPFSHFRRCIKMSDCLLLQSNAFIKMHCCDSDLCNQ</sequence>
<gene>
    <name evidence="2" type="ORF">AAFF_G00176370</name>
</gene>
<dbReference type="InterPro" id="IPR045860">
    <property type="entry name" value="Snake_toxin-like_sf"/>
</dbReference>